<dbReference type="AlphaFoldDB" id="A0A375GCD9"/>
<sequence length="109" mass="11812">MSHVISPFCKGPAAACAYDPDVAFVCGQPANLPLHTANARSLSQKRTVVQIILAQQSTIKLLIRPVFLNGPQCSMPVTQGDATARKPCVAAWQQTHSGNRFSSAPRRRR</sequence>
<name>A0A375GCD9_9BURK</name>
<reference evidence="1" key="1">
    <citation type="submission" date="2018-01" db="EMBL/GenBank/DDBJ databases">
        <authorList>
            <person name="Clerissi C."/>
        </authorList>
    </citation>
    <scope>NUCLEOTIDE SEQUENCE</scope>
    <source>
        <strain evidence="1">Cupriavidus oxalaticus LMG 2235</strain>
    </source>
</reference>
<proteinExistence type="predicted"/>
<dbReference type="EMBL" id="OGUS01000125">
    <property type="protein sequence ID" value="SPC16077.1"/>
    <property type="molecule type" value="Genomic_DNA"/>
</dbReference>
<evidence type="ECO:0000313" key="1">
    <source>
        <dbReference type="EMBL" id="SPC16077.1"/>
    </source>
</evidence>
<protein>
    <submittedName>
        <fullName evidence="1">Uncharacterized protein</fullName>
    </submittedName>
</protein>
<comment type="caution">
    <text evidence="1">The sequence shown here is derived from an EMBL/GenBank/DDBJ whole genome shotgun (WGS) entry which is preliminary data.</text>
</comment>
<gene>
    <name evidence="1" type="ORF">CO2235_30019</name>
</gene>
<dbReference type="Proteomes" id="UP000256862">
    <property type="component" value="Chromosome CO2235"/>
</dbReference>
<accession>A0A375GCD9</accession>
<organism evidence="1">
    <name type="scientific">Cupriavidus oxalaticus</name>
    <dbReference type="NCBI Taxonomy" id="96344"/>
    <lineage>
        <taxon>Bacteria</taxon>
        <taxon>Pseudomonadati</taxon>
        <taxon>Pseudomonadota</taxon>
        <taxon>Betaproteobacteria</taxon>
        <taxon>Burkholderiales</taxon>
        <taxon>Burkholderiaceae</taxon>
        <taxon>Cupriavidus</taxon>
    </lineage>
</organism>